<sequence length="295" mass="34221">MQNKLDTSRLYFTDLDTTDPDFIQKLVNTQGWLKFIGERNVKTKEDALAYIQRLIDNPAINYQVVNLKDQKLPIGVITLIKRDYLDHHDIGFAFLPEYEGKGYAYEAAKSLLDVLINDPAHTRIMASTVTSNTRSIQLLEKLGLKFQHEMEINNEKLFLYAIETTKSILDNLTTQFFGIFTNKEQQLPDWEMIHKLCLPQTLIIKKTEFKEEIYNLDTFIEPRKIILSDGTLQSFEEWETAEETKITGHIAQRFSTYSKSGLHNGKSFQSDGHKLFQFVNTQAGWKINAVIWEDE</sequence>
<dbReference type="RefSeq" id="WP_184628447.1">
    <property type="nucleotide sequence ID" value="NZ_JACHCC010000012.1"/>
</dbReference>
<dbReference type="Proteomes" id="UP000521017">
    <property type="component" value="Unassembled WGS sequence"/>
</dbReference>
<keyword evidence="2" id="KW-0808">Transferase</keyword>
<feature type="domain" description="N-acetyltransferase" evidence="1">
    <location>
        <begin position="10"/>
        <end position="165"/>
    </location>
</feature>
<dbReference type="PANTHER" id="PTHR43792:SF1">
    <property type="entry name" value="N-ACETYLTRANSFERASE DOMAIN-CONTAINING PROTEIN"/>
    <property type="match status" value="1"/>
</dbReference>
<gene>
    <name evidence="2" type="ORF">HDF25_004368</name>
</gene>
<dbReference type="EMBL" id="JACHCC010000012">
    <property type="protein sequence ID" value="MBB6502191.1"/>
    <property type="molecule type" value="Genomic_DNA"/>
</dbReference>
<dbReference type="InterPro" id="IPR016181">
    <property type="entry name" value="Acyl_CoA_acyltransferase"/>
</dbReference>
<protein>
    <submittedName>
        <fullName evidence="2">RimJ/RimL family protein N-acetyltransferase</fullName>
    </submittedName>
</protein>
<organism evidence="2 3">
    <name type="scientific">Pedobacter cryoconitis</name>
    <dbReference type="NCBI Taxonomy" id="188932"/>
    <lineage>
        <taxon>Bacteria</taxon>
        <taxon>Pseudomonadati</taxon>
        <taxon>Bacteroidota</taxon>
        <taxon>Sphingobacteriia</taxon>
        <taxon>Sphingobacteriales</taxon>
        <taxon>Sphingobacteriaceae</taxon>
        <taxon>Pedobacter</taxon>
    </lineage>
</organism>
<name>A0A7X0J6V7_9SPHI</name>
<accession>A0A7X0J6V7</accession>
<comment type="caution">
    <text evidence="2">The sequence shown here is derived from an EMBL/GenBank/DDBJ whole genome shotgun (WGS) entry which is preliminary data.</text>
</comment>
<evidence type="ECO:0000313" key="2">
    <source>
        <dbReference type="EMBL" id="MBB6502191.1"/>
    </source>
</evidence>
<dbReference type="PROSITE" id="PS51186">
    <property type="entry name" value="GNAT"/>
    <property type="match status" value="1"/>
</dbReference>
<dbReference type="Pfam" id="PF13302">
    <property type="entry name" value="Acetyltransf_3"/>
    <property type="match status" value="1"/>
</dbReference>
<dbReference type="SUPFAM" id="SSF55729">
    <property type="entry name" value="Acyl-CoA N-acyltransferases (Nat)"/>
    <property type="match status" value="1"/>
</dbReference>
<evidence type="ECO:0000259" key="1">
    <source>
        <dbReference type="PROSITE" id="PS51186"/>
    </source>
</evidence>
<dbReference type="AlphaFoldDB" id="A0A7X0J6V7"/>
<dbReference type="Gene3D" id="3.40.630.30">
    <property type="match status" value="1"/>
</dbReference>
<reference evidence="2 3" key="1">
    <citation type="submission" date="2020-08" db="EMBL/GenBank/DDBJ databases">
        <title>Genomic Encyclopedia of Type Strains, Phase IV (KMG-V): Genome sequencing to study the core and pangenomes of soil and plant-associated prokaryotes.</title>
        <authorList>
            <person name="Whitman W."/>
        </authorList>
    </citation>
    <scope>NUCLEOTIDE SEQUENCE [LARGE SCALE GENOMIC DNA]</scope>
    <source>
        <strain evidence="2 3">M2T3</strain>
    </source>
</reference>
<dbReference type="InterPro" id="IPR051531">
    <property type="entry name" value="N-acetyltransferase"/>
</dbReference>
<evidence type="ECO:0000313" key="3">
    <source>
        <dbReference type="Proteomes" id="UP000521017"/>
    </source>
</evidence>
<dbReference type="PANTHER" id="PTHR43792">
    <property type="entry name" value="GNAT FAMILY, PUTATIVE (AFU_ORTHOLOGUE AFUA_3G00765)-RELATED-RELATED"/>
    <property type="match status" value="1"/>
</dbReference>
<dbReference type="GO" id="GO:0016747">
    <property type="term" value="F:acyltransferase activity, transferring groups other than amino-acyl groups"/>
    <property type="evidence" value="ECO:0007669"/>
    <property type="project" value="InterPro"/>
</dbReference>
<dbReference type="InterPro" id="IPR000182">
    <property type="entry name" value="GNAT_dom"/>
</dbReference>
<proteinExistence type="predicted"/>